<dbReference type="GeneID" id="94196647"/>
<evidence type="ECO:0000313" key="2">
    <source>
        <dbReference type="EMBL" id="GIX65166.1"/>
    </source>
</evidence>
<keyword evidence="3" id="KW-1185">Reference proteome</keyword>
<dbReference type="AlphaFoldDB" id="A0AAV4LZA4"/>
<dbReference type="EMBL" id="BPLF01000004">
    <property type="protein sequence ID" value="GIX65166.1"/>
    <property type="molecule type" value="Genomic_DNA"/>
</dbReference>
<sequence length="328" mass="35267">MGCPIHVPTPTSLKEALELLDVMSKSVNGSERGVKTVFERKLDNSMAAFDNFQLALNNASELRARIVGFGRVSKYGSYGHLKSYGNDYHCGLVIVDILKDLLPKLIKTLEFLLEKVKSISDNHWGGHKCNGDPNHGFLHIQGSAGKELHMWLIDQNSNSSDYLKRGYSPYELTAHTGDAFKAFLEKLVKPGQNSLEKLHASIKTIATYGLQRHVNLSRSPSHDASSRGSNGGSGEYSSYVLHSQPSEPTQSRERPSTPPPPPPRASSQGPPQDNQRIGYTPSETQPSPTNGDSSTATIGGAVGATGLVGGGAAVYFLNIGGIRTLIAG</sequence>
<evidence type="ECO:0000313" key="3">
    <source>
        <dbReference type="Proteomes" id="UP001497744"/>
    </source>
</evidence>
<name>A0AAV4LZA4_BABCB</name>
<organism evidence="2 3">
    <name type="scientific">Babesia caballi</name>
    <dbReference type="NCBI Taxonomy" id="5871"/>
    <lineage>
        <taxon>Eukaryota</taxon>
        <taxon>Sar</taxon>
        <taxon>Alveolata</taxon>
        <taxon>Apicomplexa</taxon>
        <taxon>Aconoidasida</taxon>
        <taxon>Piroplasmida</taxon>
        <taxon>Babesiidae</taxon>
        <taxon>Babesia</taxon>
    </lineage>
</organism>
<evidence type="ECO:0000256" key="1">
    <source>
        <dbReference type="SAM" id="MobiDB-lite"/>
    </source>
</evidence>
<dbReference type="RefSeq" id="XP_067717235.1">
    <property type="nucleotide sequence ID" value="XM_067861134.1"/>
</dbReference>
<proteinExistence type="predicted"/>
<dbReference type="Proteomes" id="UP001497744">
    <property type="component" value="Unassembled WGS sequence"/>
</dbReference>
<feature type="region of interest" description="Disordered" evidence="1">
    <location>
        <begin position="216"/>
        <end position="297"/>
    </location>
</feature>
<comment type="caution">
    <text evidence="2">The sequence shown here is derived from an EMBL/GenBank/DDBJ whole genome shotgun (WGS) entry which is preliminary data.</text>
</comment>
<gene>
    <name evidence="2" type="ORF">BcabD6B2_46010</name>
</gene>
<feature type="compositionally biased region" description="Polar residues" evidence="1">
    <location>
        <begin position="273"/>
        <end position="294"/>
    </location>
</feature>
<protein>
    <submittedName>
        <fullName evidence="2">Uncharacterized protein</fullName>
    </submittedName>
</protein>
<accession>A0AAV4LZA4</accession>
<reference evidence="2 3" key="1">
    <citation type="submission" date="2021-06" db="EMBL/GenBank/DDBJ databases">
        <title>Genome sequence of Babesia caballi.</title>
        <authorList>
            <person name="Yamagishi J."/>
            <person name="Kidaka T."/>
            <person name="Ochi A."/>
        </authorList>
    </citation>
    <scope>NUCLEOTIDE SEQUENCE [LARGE SCALE GENOMIC DNA]</scope>
    <source>
        <strain evidence="2">USDA-D6B2</strain>
    </source>
</reference>